<accession>A0A1I5PPQ4</accession>
<feature type="transmembrane region" description="Helical" evidence="1">
    <location>
        <begin position="248"/>
        <end position="275"/>
    </location>
</feature>
<evidence type="ECO:0000313" key="2">
    <source>
        <dbReference type="EMBL" id="SFP35800.1"/>
    </source>
</evidence>
<gene>
    <name evidence="2" type="ORF">SAMN04487928_10185</name>
</gene>
<feature type="transmembrane region" description="Helical" evidence="1">
    <location>
        <begin position="287"/>
        <end position="305"/>
    </location>
</feature>
<dbReference type="Proteomes" id="UP000182624">
    <property type="component" value="Unassembled WGS sequence"/>
</dbReference>
<organism evidence="2 3">
    <name type="scientific">Butyrivibrio proteoclasticus</name>
    <dbReference type="NCBI Taxonomy" id="43305"/>
    <lineage>
        <taxon>Bacteria</taxon>
        <taxon>Bacillati</taxon>
        <taxon>Bacillota</taxon>
        <taxon>Clostridia</taxon>
        <taxon>Lachnospirales</taxon>
        <taxon>Lachnospiraceae</taxon>
        <taxon>Butyrivibrio</taxon>
    </lineage>
</organism>
<feature type="transmembrane region" description="Helical" evidence="1">
    <location>
        <begin position="486"/>
        <end position="502"/>
    </location>
</feature>
<evidence type="ECO:0000313" key="3">
    <source>
        <dbReference type="Proteomes" id="UP000182624"/>
    </source>
</evidence>
<feature type="transmembrane region" description="Helical" evidence="1">
    <location>
        <begin position="197"/>
        <end position="220"/>
    </location>
</feature>
<feature type="transmembrane region" description="Helical" evidence="1">
    <location>
        <begin position="88"/>
        <end position="108"/>
    </location>
</feature>
<keyword evidence="1" id="KW-0812">Transmembrane</keyword>
<dbReference type="AlphaFoldDB" id="A0A1I5PPQ4"/>
<dbReference type="EMBL" id="FOXO01000001">
    <property type="protein sequence ID" value="SFP35800.1"/>
    <property type="molecule type" value="Genomic_DNA"/>
</dbReference>
<keyword evidence="1" id="KW-1133">Transmembrane helix</keyword>
<keyword evidence="1" id="KW-0472">Membrane</keyword>
<feature type="transmembrane region" description="Helical" evidence="1">
    <location>
        <begin position="52"/>
        <end position="68"/>
    </location>
</feature>
<feature type="transmembrane region" description="Helical" evidence="1">
    <location>
        <begin position="523"/>
        <end position="540"/>
    </location>
</feature>
<evidence type="ECO:0008006" key="4">
    <source>
        <dbReference type="Google" id="ProtNLM"/>
    </source>
</evidence>
<feature type="transmembrane region" description="Helical" evidence="1">
    <location>
        <begin position="460"/>
        <end position="480"/>
    </location>
</feature>
<name>A0A1I5PPQ4_9FIRM</name>
<feature type="transmembrane region" description="Helical" evidence="1">
    <location>
        <begin position="139"/>
        <end position="162"/>
    </location>
</feature>
<feature type="transmembrane region" description="Helical" evidence="1">
    <location>
        <begin position="431"/>
        <end position="453"/>
    </location>
</feature>
<keyword evidence="3" id="KW-1185">Reference proteome</keyword>
<sequence>MSGFSKFIVKFYESIVTLFVVPILIFLLFIGLFSTTYILVPEKVMLVKDSPLWTLAVVVLAIIISFVINRNNRVTLLITKVNSNNELYRKISDILFLILGGISVFWILTSQYIPNADQYEIQSVAYRMHFGDYREFAKYGYIGGHVNQVGMLLVSYVFSFIFGNENYIVFQLANAVALIVIYKELVKFGCRIGLSNFGKLLIPFFGIIYLPMIIYVSFVYGNMGGLALTLVAINSEMDFFEKRNVKNILISSICIAFAMMLKSNFMIFLIGMLIYAAIHLFGEHKKWTFGFIIALLIFSLGQSKAAKWTLEIITGEDIGQGSSPISYIAMGLQESGLGPGWYNAYNDMTYIWHNYDTDGQKREAIQNIKDRLGYFKENPWEAVSFFTRKTASQWNEPTYESIWLISNDLSNSQVRISSWVYFLASQKGNAFVGRLGKIAQILVLSGTFLFVLFNRKRNDYYKTLTLIMMFIGGFLFHLFWEAKSQYTISYFILLLPYAIMGYESLNRRITFMADKEKIAVNKELFLTVIVLAVFMFLYGGKCDYLTADTESYIVYAAENTTNAGVENGDYTIGVADGREITLLFEGDSQKVTISDSGSIVRIMSYQGKSRIYFPDEMLYLQYGNDRNSVDVFVGDYEDFYDYADQSWIITETDGGYIIETEDGRILTVSDNGEIFTTSEVLEEGQTWHISG</sequence>
<dbReference type="OrthoDB" id="1998185at2"/>
<protein>
    <recommendedName>
        <fullName evidence="4">Glycosyltransferase RgtA/B/C/D-like domain-containing protein</fullName>
    </recommendedName>
</protein>
<feature type="transmembrane region" description="Helical" evidence="1">
    <location>
        <begin position="168"/>
        <end position="185"/>
    </location>
</feature>
<feature type="transmembrane region" description="Helical" evidence="1">
    <location>
        <begin position="15"/>
        <end position="40"/>
    </location>
</feature>
<proteinExistence type="predicted"/>
<reference evidence="3" key="1">
    <citation type="submission" date="2016-10" db="EMBL/GenBank/DDBJ databases">
        <authorList>
            <person name="Varghese N."/>
            <person name="Submissions S."/>
        </authorList>
    </citation>
    <scope>NUCLEOTIDE SEQUENCE [LARGE SCALE GENOMIC DNA]</scope>
    <source>
        <strain evidence="3">P18</strain>
    </source>
</reference>
<evidence type="ECO:0000256" key="1">
    <source>
        <dbReference type="SAM" id="Phobius"/>
    </source>
</evidence>